<dbReference type="InterPro" id="IPR010496">
    <property type="entry name" value="AL/BT2_dom"/>
</dbReference>
<feature type="region of interest" description="Disordered" evidence="1">
    <location>
        <begin position="54"/>
        <end position="80"/>
    </location>
</feature>
<evidence type="ECO:0000256" key="1">
    <source>
        <dbReference type="SAM" id="MobiDB-lite"/>
    </source>
</evidence>
<dbReference type="AlphaFoldDB" id="A0A3D9LH15"/>
<evidence type="ECO:0000313" key="3">
    <source>
        <dbReference type="EMBL" id="REE05681.1"/>
    </source>
</evidence>
<proteinExistence type="predicted"/>
<dbReference type="EMBL" id="QREG01000001">
    <property type="protein sequence ID" value="REE05681.1"/>
    <property type="molecule type" value="Genomic_DNA"/>
</dbReference>
<reference evidence="3 4" key="1">
    <citation type="submission" date="2018-07" db="EMBL/GenBank/DDBJ databases">
        <title>Genomic Encyclopedia of Type Strains, Phase IV (KMG-IV): sequencing the most valuable type-strain genomes for metagenomic binning, comparative biology and taxonomic classification.</title>
        <authorList>
            <person name="Goeker M."/>
        </authorList>
    </citation>
    <scope>NUCLEOTIDE SEQUENCE [LARGE SCALE GENOMIC DNA]</scope>
    <source>
        <strain evidence="3 4">DSM 4134</strain>
    </source>
</reference>
<protein>
    <submittedName>
        <fullName evidence="3">Uncharacterized protein DUF1080</fullName>
    </submittedName>
</protein>
<dbReference type="SUPFAM" id="SSF56988">
    <property type="entry name" value="Anthrax protective antigen"/>
    <property type="match status" value="1"/>
</dbReference>
<sequence length="615" mass="67199">MKQSILLIGLFWLFSIGIHAQDGYEYLKLEDMAGFEPQAGNWQVVGDVVVDPRVDPHATHEPQPKKKKKRGKQEEAPEPIRVTSGTGVLINLPTEEQKDNLLTSWQHGDLILELEVMMPPGSNSGIFLQGRYEIQLFDSYGVRLPQFSDIGGIYRNWEQDIQKSYMGKAPLLNAAKAPGLWQSLKIDFKAPRFDEAGNKIANARIQEVVLNGMVIHKNVELPTYTGGQISKQEAPMGPLLIQGDHGAVAFRNIRYKKMKEGQAKLGPLQYEVRRGRFESEKQFFEEGEVVASGETNTLTYEVADEPQHFGVSFTGKLTVPDDALHTFRLHLGCVGVLKINGEVVAEGYNYAEGSVALSAGAHDFQLIYSHFQAWRGKRLGVQVATANSYWQDLHAFSSFPPGGSATAPILVEPGSEPRLVRAFARHPDVDGLLTHAVGVGTPEGVHFLYDQTAGSPVSMWRGGFVDATPMWHDRGNATFNPQGLVQYLSAAPSIAIKGQAKSEVITKGYQLDPATGLPTFNLEVGGVAVQDQLKPEDGSALAREIIFPEGVLAEVQAATASQIEALGAGLYAVGDKQYFISVPAGMQSEVRSLGPDQQALVITAPAQKISYLLIW</sequence>
<dbReference type="Gene3D" id="2.60.120.560">
    <property type="entry name" value="Exo-inulinase, domain 1"/>
    <property type="match status" value="1"/>
</dbReference>
<dbReference type="Pfam" id="PF06439">
    <property type="entry name" value="3keto-disac_hyd"/>
    <property type="match status" value="1"/>
</dbReference>
<organism evidence="3 4">
    <name type="scientific">Marinoscillum furvescens DSM 4134</name>
    <dbReference type="NCBI Taxonomy" id="1122208"/>
    <lineage>
        <taxon>Bacteria</taxon>
        <taxon>Pseudomonadati</taxon>
        <taxon>Bacteroidota</taxon>
        <taxon>Cytophagia</taxon>
        <taxon>Cytophagales</taxon>
        <taxon>Reichenbachiellaceae</taxon>
        <taxon>Marinoscillum</taxon>
    </lineage>
</organism>
<keyword evidence="4" id="KW-1185">Reference proteome</keyword>
<dbReference type="Proteomes" id="UP000256779">
    <property type="component" value="Unassembled WGS sequence"/>
</dbReference>
<evidence type="ECO:0000313" key="4">
    <source>
        <dbReference type="Proteomes" id="UP000256779"/>
    </source>
</evidence>
<name>A0A3D9LH15_MARFU</name>
<evidence type="ECO:0000259" key="2">
    <source>
        <dbReference type="Pfam" id="PF06439"/>
    </source>
</evidence>
<feature type="domain" description="3-keto-alpha-glucoside-1,2-lyase/3-keto-2-hydroxy-glucal hydratase" evidence="2">
    <location>
        <begin position="74"/>
        <end position="255"/>
    </location>
</feature>
<gene>
    <name evidence="3" type="ORF">C7460_101198</name>
</gene>
<comment type="caution">
    <text evidence="3">The sequence shown here is derived from an EMBL/GenBank/DDBJ whole genome shotgun (WGS) entry which is preliminary data.</text>
</comment>
<dbReference type="GO" id="GO:0016787">
    <property type="term" value="F:hydrolase activity"/>
    <property type="evidence" value="ECO:0007669"/>
    <property type="project" value="InterPro"/>
</dbReference>
<feature type="compositionally biased region" description="Basic and acidic residues" evidence="1">
    <location>
        <begin position="54"/>
        <end position="64"/>
    </location>
</feature>
<accession>A0A3D9LH15</accession>